<dbReference type="Pfam" id="PF00067">
    <property type="entry name" value="p450"/>
    <property type="match status" value="1"/>
</dbReference>
<keyword evidence="3 11" id="KW-0349">Heme</keyword>
<keyword evidence="5 11" id="KW-0479">Metal-binding</keyword>
<dbReference type="InterPro" id="IPR036396">
    <property type="entry name" value="Cyt_P450_sf"/>
</dbReference>
<proteinExistence type="inferred from homology"/>
<dbReference type="GeneID" id="107420248"/>
<evidence type="ECO:0000256" key="13">
    <source>
        <dbReference type="SAM" id="Phobius"/>
    </source>
</evidence>
<evidence type="ECO:0000256" key="8">
    <source>
        <dbReference type="ARBA" id="ARBA00023004"/>
    </source>
</evidence>
<dbReference type="PRINTS" id="PR00463">
    <property type="entry name" value="EP450I"/>
</dbReference>
<evidence type="ECO:0000256" key="6">
    <source>
        <dbReference type="ARBA" id="ARBA00022989"/>
    </source>
</evidence>
<evidence type="ECO:0000256" key="4">
    <source>
        <dbReference type="ARBA" id="ARBA00022692"/>
    </source>
</evidence>
<dbReference type="InterPro" id="IPR001128">
    <property type="entry name" value="Cyt_P450"/>
</dbReference>
<evidence type="ECO:0000256" key="11">
    <source>
        <dbReference type="PIRSR" id="PIRSR602401-1"/>
    </source>
</evidence>
<dbReference type="PRINTS" id="PR00385">
    <property type="entry name" value="P450"/>
</dbReference>
<dbReference type="GO" id="GO:0016705">
    <property type="term" value="F:oxidoreductase activity, acting on paired donors, with incorporation or reduction of molecular oxygen"/>
    <property type="evidence" value="ECO:0007669"/>
    <property type="project" value="InterPro"/>
</dbReference>
<dbReference type="InParanoid" id="A0A6P3ZWD1"/>
<evidence type="ECO:0000256" key="3">
    <source>
        <dbReference type="ARBA" id="ARBA00022617"/>
    </source>
</evidence>
<gene>
    <name evidence="15" type="primary">LOC107420248</name>
</gene>
<comment type="subcellular location">
    <subcellularLocation>
        <location evidence="1">Membrane</location>
        <topology evidence="1">Single-pass membrane protein</topology>
    </subcellularLocation>
</comment>
<dbReference type="Gene3D" id="1.10.630.10">
    <property type="entry name" value="Cytochrome P450"/>
    <property type="match status" value="1"/>
</dbReference>
<keyword evidence="9 12" id="KW-0503">Monooxygenase</keyword>
<evidence type="ECO:0000256" key="2">
    <source>
        <dbReference type="ARBA" id="ARBA00010617"/>
    </source>
</evidence>
<comment type="similarity">
    <text evidence="2 12">Belongs to the cytochrome P450 family.</text>
</comment>
<dbReference type="GO" id="GO:0004497">
    <property type="term" value="F:monooxygenase activity"/>
    <property type="evidence" value="ECO:0007669"/>
    <property type="project" value="UniProtKB-KW"/>
</dbReference>
<keyword evidence="10 13" id="KW-0472">Membrane</keyword>
<keyword evidence="8 11" id="KW-0408">Iron</keyword>
<dbReference type="PROSITE" id="PS00086">
    <property type="entry name" value="CYTOCHROME_P450"/>
    <property type="match status" value="1"/>
</dbReference>
<dbReference type="SUPFAM" id="SSF48264">
    <property type="entry name" value="Cytochrome P450"/>
    <property type="match status" value="1"/>
</dbReference>
<dbReference type="InterPro" id="IPR050665">
    <property type="entry name" value="Cytochrome_P450_Monooxygen"/>
</dbReference>
<organism evidence="14 15">
    <name type="scientific">Ziziphus jujuba</name>
    <name type="common">Chinese jujube</name>
    <name type="synonym">Ziziphus sativa</name>
    <dbReference type="NCBI Taxonomy" id="326968"/>
    <lineage>
        <taxon>Eukaryota</taxon>
        <taxon>Viridiplantae</taxon>
        <taxon>Streptophyta</taxon>
        <taxon>Embryophyta</taxon>
        <taxon>Tracheophyta</taxon>
        <taxon>Spermatophyta</taxon>
        <taxon>Magnoliopsida</taxon>
        <taxon>eudicotyledons</taxon>
        <taxon>Gunneridae</taxon>
        <taxon>Pentapetalae</taxon>
        <taxon>rosids</taxon>
        <taxon>fabids</taxon>
        <taxon>Rosales</taxon>
        <taxon>Rhamnaceae</taxon>
        <taxon>Paliureae</taxon>
        <taxon>Ziziphus</taxon>
    </lineage>
</organism>
<evidence type="ECO:0000256" key="1">
    <source>
        <dbReference type="ARBA" id="ARBA00004167"/>
    </source>
</evidence>
<dbReference type="InterPro" id="IPR002401">
    <property type="entry name" value="Cyt_P450_E_grp-I"/>
</dbReference>
<reference evidence="15" key="1">
    <citation type="submission" date="2025-08" db="UniProtKB">
        <authorList>
            <consortium name="RefSeq"/>
        </authorList>
    </citation>
    <scope>IDENTIFICATION</scope>
    <source>
        <tissue evidence="15">Seedling</tissue>
    </source>
</reference>
<dbReference type="PANTHER" id="PTHR24282">
    <property type="entry name" value="CYTOCHROME P450 FAMILY MEMBER"/>
    <property type="match status" value="1"/>
</dbReference>
<evidence type="ECO:0000256" key="5">
    <source>
        <dbReference type="ARBA" id="ARBA00022723"/>
    </source>
</evidence>
<dbReference type="PANTHER" id="PTHR24282:SF211">
    <property type="entry name" value="CYTOCHROME P450-RELATED"/>
    <property type="match status" value="1"/>
</dbReference>
<feature type="binding site" description="axial binding residue" evidence="11">
    <location>
        <position position="456"/>
    </location>
    <ligand>
        <name>heme</name>
        <dbReference type="ChEBI" id="CHEBI:30413"/>
    </ligand>
    <ligandPart>
        <name>Fe</name>
        <dbReference type="ChEBI" id="CHEBI:18248"/>
    </ligandPart>
</feature>
<protein>
    <submittedName>
        <fullName evidence="15">Cytochrome P450 734A1</fullName>
    </submittedName>
</protein>
<keyword evidence="6 13" id="KW-1133">Transmembrane helix</keyword>
<keyword evidence="4 13" id="KW-0812">Transmembrane</keyword>
<name>A0A6P3ZWD1_ZIZJJ</name>
<dbReference type="InterPro" id="IPR017972">
    <property type="entry name" value="Cyt_P450_CS"/>
</dbReference>
<comment type="cofactor">
    <cofactor evidence="11">
        <name>heme</name>
        <dbReference type="ChEBI" id="CHEBI:30413"/>
    </cofactor>
</comment>
<evidence type="ECO:0000256" key="7">
    <source>
        <dbReference type="ARBA" id="ARBA00023002"/>
    </source>
</evidence>
<dbReference type="AlphaFoldDB" id="A0A6P3ZWD1"/>
<feature type="transmembrane region" description="Helical" evidence="13">
    <location>
        <begin position="12"/>
        <end position="34"/>
    </location>
</feature>
<dbReference type="GO" id="GO:0016020">
    <property type="term" value="C:membrane"/>
    <property type="evidence" value="ECO:0007669"/>
    <property type="project" value="UniProtKB-SubCell"/>
</dbReference>
<evidence type="ECO:0000256" key="12">
    <source>
        <dbReference type="RuleBase" id="RU000461"/>
    </source>
</evidence>
<dbReference type="RefSeq" id="XP_015884631.1">
    <property type="nucleotide sequence ID" value="XM_016029145.4"/>
</dbReference>
<accession>A0A6P3ZWD1</accession>
<keyword evidence="7 12" id="KW-0560">Oxidoreductase</keyword>
<dbReference type="FunCoup" id="A0A6P3ZWD1">
    <property type="interactions" value="521"/>
</dbReference>
<evidence type="ECO:0000313" key="14">
    <source>
        <dbReference type="Proteomes" id="UP001652623"/>
    </source>
</evidence>
<evidence type="ECO:0000313" key="15">
    <source>
        <dbReference type="RefSeq" id="XP_015884631.1"/>
    </source>
</evidence>
<dbReference type="GO" id="GO:0005506">
    <property type="term" value="F:iron ion binding"/>
    <property type="evidence" value="ECO:0007669"/>
    <property type="project" value="InterPro"/>
</dbReference>
<keyword evidence="14" id="KW-1185">Reference proteome</keyword>
<evidence type="ECO:0000256" key="10">
    <source>
        <dbReference type="ARBA" id="ARBA00023136"/>
    </source>
</evidence>
<sequence>MIPPYTYTMYPLLIVALLLIIVIKFVYSIIWVPLKIQKHFRKQGIRGPEYRPIFGNTAEIQRMYAEAQSKLYPFHNDTLRYACPFYYNWSRMYGKNFLYWFGSKPRLAIADPELIKEVLVTTTGSVRKIPFTPLTKQLFGQGLPGLEGDKWALHRRIASQAFNMERVKGWVPDIVASIMKMVEKWENIREGRDEFEMDMHKELHEVSADIISRTAFGSSFEEGKRIFKLQEAQMRFFTQGTRSVYIPGYRFLPTKDNRESWRLEKETRESVRRLIMTNNKARENSRNLLTLLVSPVKTQDGVEEKLDVEEVIDECKSFYFAGKETTANVMTWALLLLAHNQKWQSKARDEVVRVCGNKGIPSADNLSDLKIVTQIINETLRLYAPTTMLMRETSKRIKLKNLDIPANTQFFLALTAVQHDTEKWGEDANEFNPSRFTEARRHLASFFPFGLGGRVCPGQNLAMIEGKILLAMIISRYSLEVSPTYVHAPMLVVTLQPQYGAQIILRRILY</sequence>
<evidence type="ECO:0000256" key="9">
    <source>
        <dbReference type="ARBA" id="ARBA00023033"/>
    </source>
</evidence>
<dbReference type="KEGG" id="zju:107420248"/>
<dbReference type="GO" id="GO:0020037">
    <property type="term" value="F:heme binding"/>
    <property type="evidence" value="ECO:0007669"/>
    <property type="project" value="InterPro"/>
</dbReference>
<dbReference type="Proteomes" id="UP001652623">
    <property type="component" value="Chromosome 5"/>
</dbReference>